<name>A0AAD6UMA5_9AGAR</name>
<evidence type="ECO:0000256" key="1">
    <source>
        <dbReference type="SAM" id="Coils"/>
    </source>
</evidence>
<feature type="coiled-coil region" evidence="1">
    <location>
        <begin position="185"/>
        <end position="212"/>
    </location>
</feature>
<dbReference type="Proteomes" id="UP001222325">
    <property type="component" value="Unassembled WGS sequence"/>
</dbReference>
<evidence type="ECO:0000313" key="3">
    <source>
        <dbReference type="Proteomes" id="UP001222325"/>
    </source>
</evidence>
<proteinExistence type="predicted"/>
<keyword evidence="1" id="KW-0175">Coiled coil</keyword>
<gene>
    <name evidence="2" type="ORF">B0H15DRAFT_810370</name>
</gene>
<protein>
    <submittedName>
        <fullName evidence="2">Uncharacterized protein</fullName>
    </submittedName>
</protein>
<dbReference type="AlphaFoldDB" id="A0AAD6UMA5"/>
<reference evidence="2" key="1">
    <citation type="submission" date="2023-03" db="EMBL/GenBank/DDBJ databases">
        <title>Massive genome expansion in bonnet fungi (Mycena s.s.) driven by repeated elements and novel gene families across ecological guilds.</title>
        <authorList>
            <consortium name="Lawrence Berkeley National Laboratory"/>
            <person name="Harder C.B."/>
            <person name="Miyauchi S."/>
            <person name="Viragh M."/>
            <person name="Kuo A."/>
            <person name="Thoen E."/>
            <person name="Andreopoulos B."/>
            <person name="Lu D."/>
            <person name="Skrede I."/>
            <person name="Drula E."/>
            <person name="Henrissat B."/>
            <person name="Morin E."/>
            <person name="Kohler A."/>
            <person name="Barry K."/>
            <person name="LaButti K."/>
            <person name="Morin E."/>
            <person name="Salamov A."/>
            <person name="Lipzen A."/>
            <person name="Mereny Z."/>
            <person name="Hegedus B."/>
            <person name="Baldrian P."/>
            <person name="Stursova M."/>
            <person name="Weitz H."/>
            <person name="Taylor A."/>
            <person name="Grigoriev I.V."/>
            <person name="Nagy L.G."/>
            <person name="Martin F."/>
            <person name="Kauserud H."/>
        </authorList>
    </citation>
    <scope>NUCLEOTIDE SEQUENCE</scope>
    <source>
        <strain evidence="2">CBHHK173m</strain>
    </source>
</reference>
<dbReference type="EMBL" id="JARJCN010000001">
    <property type="protein sequence ID" value="KAJ7104511.1"/>
    <property type="molecule type" value="Genomic_DNA"/>
</dbReference>
<organism evidence="2 3">
    <name type="scientific">Mycena belliarum</name>
    <dbReference type="NCBI Taxonomy" id="1033014"/>
    <lineage>
        <taxon>Eukaryota</taxon>
        <taxon>Fungi</taxon>
        <taxon>Dikarya</taxon>
        <taxon>Basidiomycota</taxon>
        <taxon>Agaricomycotina</taxon>
        <taxon>Agaricomycetes</taxon>
        <taxon>Agaricomycetidae</taxon>
        <taxon>Agaricales</taxon>
        <taxon>Marasmiineae</taxon>
        <taxon>Mycenaceae</taxon>
        <taxon>Mycena</taxon>
    </lineage>
</organism>
<comment type="caution">
    <text evidence="2">The sequence shown here is derived from an EMBL/GenBank/DDBJ whole genome shotgun (WGS) entry which is preliminary data.</text>
</comment>
<accession>A0AAD6UMA5</accession>
<sequence>MASRISKTTVPPLSPSSLGFRASLARLVSPLRRVRPRVPFFELAIHRTPTIALYRNLLRYAPDDNIRERVQYLFRVQQRITGTEKTRKQLLKGYKWLDAFKKAREGDGKQCAILQRYSRLIAAKMKKEHWKRLARQEAAWQARLRSRPILTGSILKATLFNPPMPRMKPQPAVISRMIATRMKTRDRRYARIERLSADLADLRAEEAFEEHAIQLAGERGFERVFSGEAAPQWRAPVHETMRELHALLDRDVQRMATPPSRELLEMVRAARREKIANKTRERQRERRGEILRCTVRRARKGPPAHVLVRMTPAERRMDRVVRGVVEVGYVGIVKQRMGMKLRDGGKGLARENGTDLEGERLERLRRMERHYWLEGRKRRKRNARMDDIDNQR</sequence>
<evidence type="ECO:0000313" key="2">
    <source>
        <dbReference type="EMBL" id="KAJ7104511.1"/>
    </source>
</evidence>
<keyword evidence="3" id="KW-1185">Reference proteome</keyword>